<evidence type="ECO:0000259" key="9">
    <source>
        <dbReference type="Pfam" id="PF12704"/>
    </source>
</evidence>
<feature type="transmembrane region" description="Helical" evidence="7">
    <location>
        <begin position="318"/>
        <end position="351"/>
    </location>
</feature>
<keyword evidence="4 7" id="KW-1133">Transmembrane helix</keyword>
<keyword evidence="5 7" id="KW-0472">Membrane</keyword>
<feature type="transmembrane region" description="Helical" evidence="7">
    <location>
        <begin position="495"/>
        <end position="518"/>
    </location>
</feature>
<reference evidence="10" key="2">
    <citation type="submission" date="2020-09" db="EMBL/GenBank/DDBJ databases">
        <authorList>
            <person name="Sun Q."/>
            <person name="Ohkuma M."/>
        </authorList>
    </citation>
    <scope>NUCLEOTIDE SEQUENCE</scope>
    <source>
        <strain evidence="10">JCM 3091</strain>
    </source>
</reference>
<feature type="transmembrane region" description="Helical" evidence="7">
    <location>
        <begin position="820"/>
        <end position="843"/>
    </location>
</feature>
<dbReference type="EMBL" id="BMQC01000022">
    <property type="protein sequence ID" value="GGK42341.1"/>
    <property type="molecule type" value="Genomic_DNA"/>
</dbReference>
<evidence type="ECO:0000313" key="10">
    <source>
        <dbReference type="EMBL" id="GGK42341.1"/>
    </source>
</evidence>
<dbReference type="GO" id="GO:0005886">
    <property type="term" value="C:plasma membrane"/>
    <property type="evidence" value="ECO:0007669"/>
    <property type="project" value="UniProtKB-SubCell"/>
</dbReference>
<dbReference type="PANTHER" id="PTHR30572">
    <property type="entry name" value="MEMBRANE COMPONENT OF TRANSPORTER-RELATED"/>
    <property type="match status" value="1"/>
</dbReference>
<dbReference type="Pfam" id="PF12704">
    <property type="entry name" value="MacB_PCD"/>
    <property type="match status" value="2"/>
</dbReference>
<dbReference type="AlphaFoldDB" id="A0A8J3FK38"/>
<evidence type="ECO:0000259" key="8">
    <source>
        <dbReference type="Pfam" id="PF02687"/>
    </source>
</evidence>
<evidence type="ECO:0000256" key="1">
    <source>
        <dbReference type="ARBA" id="ARBA00004651"/>
    </source>
</evidence>
<keyword evidence="3 7" id="KW-0812">Transmembrane</keyword>
<feature type="transmembrane region" description="Helical" evidence="7">
    <location>
        <begin position="440"/>
        <end position="462"/>
    </location>
</feature>
<comment type="caution">
    <text evidence="10">The sequence shown here is derived from an EMBL/GenBank/DDBJ whole genome shotgun (WGS) entry which is preliminary data.</text>
</comment>
<evidence type="ECO:0000256" key="4">
    <source>
        <dbReference type="ARBA" id="ARBA00022989"/>
    </source>
</evidence>
<feature type="transmembrane region" description="Helical" evidence="7">
    <location>
        <begin position="371"/>
        <end position="391"/>
    </location>
</feature>
<dbReference type="PANTHER" id="PTHR30572:SF4">
    <property type="entry name" value="ABC TRANSPORTER PERMEASE YTRF"/>
    <property type="match status" value="1"/>
</dbReference>
<sequence length="857" mass="88020">MLRASLRGLLDRKLRLTLAVIAIVLGVGFFSGALVLSDSLGARFKAMFASVSTNVAVQVTARTDPAQPSQKPPSMTQAELDRVAAVDGVGAVSPDVTSAFVVPYDTQTGKPLPGGGPPQLGIGIGAEGDPMGVLSLAEGRWPTGAGEVALSRHTAAQAHAAVGRQVKVFLPRLQRPQMFTVVGVAAYAGGRDSLGGETVVLLPMAQAQEAFYGRTGLYDGVSLTADAGVSDEALRDRVSAVLPATFEAKTGKQSSADQAAAVSDSISGLTKWVLTPFAGVALLVGIFLIFNTFNVLVTQRARELAMMRALGASRGQVTWSVLVEALIVGVVGGTLGLGLGALIGGGGSWVLGNLGDAKLPGSGITVGLDTVVYSYAIGILVTVVAALLPALRASRVPPLAAMREIAVTDRPLRLRAAVGVVVGLGAAALIVLGLRAQDDGLSMVAAGCGVAFLAAIVLGPLVTRPVGRAVGLLVGWGVAGSLGVRNAIRNPRRTAVTASALMIGVMLVTAASVVATSFKESVVRALDTTLRAELTAAIGFQQPDGRIGISSAAVARIRQLPEVQEVVAMHLAVAPRLNGETAASIGVGAIDNVPGAQRTMGMKRVSGEVRALNAGELVADENTAKARNWKLGDTVRIALPGAERPYRLVGTVEASPLWANFLVVPMPAVADFAGPLIPQAMIDVRDGADVAATQAKVEEILVDFPSVTVEDKSSTTRQVTQVVDIAVLIITVLLSLAMVIALLGILNTLLLSIIERTRELGMLRAIGLGRGAVVRMIGTEAVLMSAFGGLLGVGVGLGIGVALAKALVYQDAITGVWVPWWQLVAAVVVAAVAGVFAAIVPAVRAARLNVLRAIAYE</sequence>
<proteinExistence type="inferred from homology"/>
<evidence type="ECO:0000256" key="7">
    <source>
        <dbReference type="SAM" id="Phobius"/>
    </source>
</evidence>
<evidence type="ECO:0000256" key="2">
    <source>
        <dbReference type="ARBA" id="ARBA00022475"/>
    </source>
</evidence>
<comment type="similarity">
    <text evidence="6">Belongs to the ABC-4 integral membrane protein family.</text>
</comment>
<reference evidence="10" key="1">
    <citation type="journal article" date="2014" name="Int. J. Syst. Evol. Microbiol.">
        <title>Complete genome sequence of Corynebacterium casei LMG S-19264T (=DSM 44701T), isolated from a smear-ripened cheese.</title>
        <authorList>
            <consortium name="US DOE Joint Genome Institute (JGI-PGF)"/>
            <person name="Walter F."/>
            <person name="Albersmeier A."/>
            <person name="Kalinowski J."/>
            <person name="Ruckert C."/>
        </authorList>
    </citation>
    <scope>NUCLEOTIDE SEQUENCE</scope>
    <source>
        <strain evidence="10">JCM 3091</strain>
    </source>
</reference>
<dbReference type="InterPro" id="IPR025857">
    <property type="entry name" value="MacB_PCD"/>
</dbReference>
<dbReference type="InterPro" id="IPR003838">
    <property type="entry name" value="ABC3_permease_C"/>
</dbReference>
<accession>A0A8J3FK38</accession>
<feature type="transmembrane region" description="Helical" evidence="7">
    <location>
        <begin position="272"/>
        <end position="297"/>
    </location>
</feature>
<dbReference type="Proteomes" id="UP000662200">
    <property type="component" value="Unassembled WGS sequence"/>
</dbReference>
<dbReference type="RefSeq" id="WP_189115822.1">
    <property type="nucleotide sequence ID" value="NZ_BMQC01000022.1"/>
</dbReference>
<evidence type="ECO:0000256" key="3">
    <source>
        <dbReference type="ARBA" id="ARBA00022692"/>
    </source>
</evidence>
<organism evidence="10 11">
    <name type="scientific">Pilimelia terevasa</name>
    <dbReference type="NCBI Taxonomy" id="53372"/>
    <lineage>
        <taxon>Bacteria</taxon>
        <taxon>Bacillati</taxon>
        <taxon>Actinomycetota</taxon>
        <taxon>Actinomycetes</taxon>
        <taxon>Micromonosporales</taxon>
        <taxon>Micromonosporaceae</taxon>
        <taxon>Pilimelia</taxon>
    </lineage>
</organism>
<feature type="transmembrane region" description="Helical" evidence="7">
    <location>
        <begin position="412"/>
        <end position="434"/>
    </location>
</feature>
<keyword evidence="2" id="KW-1003">Cell membrane</keyword>
<feature type="transmembrane region" description="Helical" evidence="7">
    <location>
        <begin position="782"/>
        <end position="808"/>
    </location>
</feature>
<dbReference type="InterPro" id="IPR050250">
    <property type="entry name" value="Macrolide_Exporter_MacB"/>
</dbReference>
<evidence type="ECO:0000256" key="5">
    <source>
        <dbReference type="ARBA" id="ARBA00023136"/>
    </source>
</evidence>
<feature type="domain" description="ABC3 transporter permease C-terminal" evidence="8">
    <location>
        <begin position="277"/>
        <end position="398"/>
    </location>
</feature>
<feature type="domain" description="MacB-like periplasmic core" evidence="9">
    <location>
        <begin position="494"/>
        <end position="699"/>
    </location>
</feature>
<protein>
    <submittedName>
        <fullName evidence="10">ABC transporter</fullName>
    </submittedName>
</protein>
<feature type="domain" description="ABC3 transporter permease C-terminal" evidence="8">
    <location>
        <begin position="732"/>
        <end position="849"/>
    </location>
</feature>
<evidence type="ECO:0000313" key="11">
    <source>
        <dbReference type="Proteomes" id="UP000662200"/>
    </source>
</evidence>
<keyword evidence="11" id="KW-1185">Reference proteome</keyword>
<dbReference type="Pfam" id="PF02687">
    <property type="entry name" value="FtsX"/>
    <property type="match status" value="2"/>
</dbReference>
<name>A0A8J3FK38_9ACTN</name>
<feature type="domain" description="MacB-like periplasmic core" evidence="9">
    <location>
        <begin position="18"/>
        <end position="240"/>
    </location>
</feature>
<dbReference type="GO" id="GO:0022857">
    <property type="term" value="F:transmembrane transporter activity"/>
    <property type="evidence" value="ECO:0007669"/>
    <property type="project" value="TreeGrafter"/>
</dbReference>
<feature type="transmembrane region" description="Helical" evidence="7">
    <location>
        <begin position="725"/>
        <end position="754"/>
    </location>
</feature>
<comment type="subcellular location">
    <subcellularLocation>
        <location evidence="1">Cell membrane</location>
        <topology evidence="1">Multi-pass membrane protein</topology>
    </subcellularLocation>
</comment>
<gene>
    <name evidence="10" type="ORF">GCM10010124_39010</name>
</gene>
<evidence type="ECO:0000256" key="6">
    <source>
        <dbReference type="ARBA" id="ARBA00038076"/>
    </source>
</evidence>